<proteinExistence type="predicted"/>
<organism evidence="1 2">
    <name type="scientific">Rhabditophanes sp. KR3021</name>
    <dbReference type="NCBI Taxonomy" id="114890"/>
    <lineage>
        <taxon>Eukaryota</taxon>
        <taxon>Metazoa</taxon>
        <taxon>Ecdysozoa</taxon>
        <taxon>Nematoda</taxon>
        <taxon>Chromadorea</taxon>
        <taxon>Rhabditida</taxon>
        <taxon>Tylenchina</taxon>
        <taxon>Panagrolaimomorpha</taxon>
        <taxon>Strongyloidoidea</taxon>
        <taxon>Alloionematidae</taxon>
        <taxon>Rhabditophanes</taxon>
    </lineage>
</organism>
<evidence type="ECO:0000313" key="2">
    <source>
        <dbReference type="WBParaSite" id="RSKR_0000032300.1"/>
    </source>
</evidence>
<sequence length="304" mass="34464">MDRLKNVKNISWHQVKSFSESFAKETSEYLFTKAKILGASFDTIPEDQKVYDEGNQRRHHYLASLNSASTPHNLTFTQATESDRAKIYDFMMDVFRIHEPITNNLDCQEWELEDFFSDILTECLNDNVSILVHDSSNKLIAICLNSIHHKKCDNKVSEVDDTSDKVDFTLEYERCDYKSDKANKIATFVATIDTNYEHLLPKEIEKLLKLDVICVSPAMARCGIAATLMNVVFEFGKIEGADGIISCTTATGSQNLLKKKGFFKIKSHSFDMFKVNGEIVFKNLVDKGVGGSLMLKQLDLDEVV</sequence>
<name>A0AC35TGK3_9BILA</name>
<dbReference type="WBParaSite" id="RSKR_0000032300.1">
    <property type="protein sequence ID" value="RSKR_0000032300.1"/>
    <property type="gene ID" value="RSKR_0000032300"/>
</dbReference>
<protein>
    <submittedName>
        <fullName evidence="2">N-acetyltransferase domain-containing protein</fullName>
    </submittedName>
</protein>
<dbReference type="Proteomes" id="UP000095286">
    <property type="component" value="Unplaced"/>
</dbReference>
<evidence type="ECO:0000313" key="1">
    <source>
        <dbReference type="Proteomes" id="UP000095286"/>
    </source>
</evidence>
<reference evidence="2" key="1">
    <citation type="submission" date="2016-11" db="UniProtKB">
        <authorList>
            <consortium name="WormBaseParasite"/>
        </authorList>
    </citation>
    <scope>IDENTIFICATION</scope>
    <source>
        <strain evidence="2">KR3021</strain>
    </source>
</reference>
<accession>A0AC35TGK3</accession>